<dbReference type="GO" id="GO:0000105">
    <property type="term" value="P:L-histidine biosynthetic process"/>
    <property type="evidence" value="ECO:0007669"/>
    <property type="project" value="TreeGrafter"/>
</dbReference>
<dbReference type="PRINTS" id="PR00377">
    <property type="entry name" value="IMPHPHTASES"/>
</dbReference>
<keyword evidence="3 6" id="KW-0479">Metal-binding</keyword>
<keyword evidence="5 6" id="KW-0460">Magnesium</keyword>
<dbReference type="PANTHER" id="PTHR43200">
    <property type="entry name" value="PHOSPHATASE"/>
    <property type="match status" value="1"/>
</dbReference>
<dbReference type="AlphaFoldDB" id="A0A3M2KSI5"/>
<feature type="binding site" evidence="6">
    <location>
        <position position="101"/>
    </location>
    <ligand>
        <name>Mg(2+)</name>
        <dbReference type="ChEBI" id="CHEBI:18420"/>
        <label>1</label>
        <note>catalytic</note>
    </ligand>
</feature>
<feature type="binding site" evidence="6">
    <location>
        <position position="104"/>
    </location>
    <ligand>
        <name>Mg(2+)</name>
        <dbReference type="ChEBI" id="CHEBI:18420"/>
        <label>1</label>
        <note>catalytic</note>
    </ligand>
</feature>
<dbReference type="InterPro" id="IPR020583">
    <property type="entry name" value="Inositol_monoP_metal-BS"/>
</dbReference>
<dbReference type="RefSeq" id="WP_122191522.1">
    <property type="nucleotide sequence ID" value="NZ_RFFH01000021.1"/>
</dbReference>
<feature type="binding site" evidence="6">
    <location>
        <position position="84"/>
    </location>
    <ligand>
        <name>Mg(2+)</name>
        <dbReference type="ChEBI" id="CHEBI:18420"/>
        <label>1</label>
        <note>catalytic</note>
    </ligand>
</feature>
<keyword evidence="4" id="KW-0378">Hydrolase</keyword>
<dbReference type="InterPro" id="IPR000760">
    <property type="entry name" value="Inositol_monophosphatase-like"/>
</dbReference>
<gene>
    <name evidence="7" type="ORF">EBN03_29945</name>
</gene>
<evidence type="ECO:0000256" key="1">
    <source>
        <dbReference type="ARBA" id="ARBA00001946"/>
    </source>
</evidence>
<dbReference type="EMBL" id="RFFH01000021">
    <property type="protein sequence ID" value="RMI28449.1"/>
    <property type="molecule type" value="Genomic_DNA"/>
</dbReference>
<organism evidence="7 8">
    <name type="scientific">Nocardia stercoris</name>
    <dbReference type="NCBI Taxonomy" id="2483361"/>
    <lineage>
        <taxon>Bacteria</taxon>
        <taxon>Bacillati</taxon>
        <taxon>Actinomycetota</taxon>
        <taxon>Actinomycetes</taxon>
        <taxon>Mycobacteriales</taxon>
        <taxon>Nocardiaceae</taxon>
        <taxon>Nocardia</taxon>
    </lineage>
</organism>
<evidence type="ECO:0000256" key="3">
    <source>
        <dbReference type="ARBA" id="ARBA00022723"/>
    </source>
</evidence>
<dbReference type="Pfam" id="PF00459">
    <property type="entry name" value="Inositol_P"/>
    <property type="match status" value="2"/>
</dbReference>
<keyword evidence="8" id="KW-1185">Reference proteome</keyword>
<dbReference type="OrthoDB" id="9772456at2"/>
<dbReference type="InterPro" id="IPR051090">
    <property type="entry name" value="Inositol_monoP_superfamily"/>
</dbReference>
<evidence type="ECO:0008006" key="9">
    <source>
        <dbReference type="Google" id="ProtNLM"/>
    </source>
</evidence>
<dbReference type="GO" id="GO:0046872">
    <property type="term" value="F:metal ion binding"/>
    <property type="evidence" value="ECO:0007669"/>
    <property type="project" value="UniProtKB-KW"/>
</dbReference>
<protein>
    <recommendedName>
        <fullName evidence="9">Inositol monophosphatase</fullName>
    </recommendedName>
</protein>
<evidence type="ECO:0000313" key="7">
    <source>
        <dbReference type="EMBL" id="RMI28449.1"/>
    </source>
</evidence>
<feature type="binding site" evidence="6">
    <location>
        <position position="103"/>
    </location>
    <ligand>
        <name>Mg(2+)</name>
        <dbReference type="ChEBI" id="CHEBI:18420"/>
        <label>1</label>
        <note>catalytic</note>
    </ligand>
</feature>
<dbReference type="Gene3D" id="3.30.540.10">
    <property type="entry name" value="Fructose-1,6-Bisphosphatase, subunit A, domain 1"/>
    <property type="match status" value="1"/>
</dbReference>
<name>A0A3M2KSI5_9NOCA</name>
<evidence type="ECO:0000256" key="5">
    <source>
        <dbReference type="ARBA" id="ARBA00022842"/>
    </source>
</evidence>
<evidence type="ECO:0000256" key="4">
    <source>
        <dbReference type="ARBA" id="ARBA00022801"/>
    </source>
</evidence>
<dbReference type="Proteomes" id="UP000279275">
    <property type="component" value="Unassembled WGS sequence"/>
</dbReference>
<dbReference type="PANTHER" id="PTHR43200:SF6">
    <property type="entry name" value="3'(2'),5'-BISPHOSPHATE NUCLEOTIDASE"/>
    <property type="match status" value="1"/>
</dbReference>
<comment type="similarity">
    <text evidence="2">Belongs to the inositol monophosphatase superfamily.</text>
</comment>
<feature type="binding site" evidence="6">
    <location>
        <position position="215"/>
    </location>
    <ligand>
        <name>Mg(2+)</name>
        <dbReference type="ChEBI" id="CHEBI:18420"/>
        <label>1</label>
        <note>catalytic</note>
    </ligand>
</feature>
<dbReference type="SUPFAM" id="SSF56655">
    <property type="entry name" value="Carbohydrate phosphatase"/>
    <property type="match status" value="1"/>
</dbReference>
<evidence type="ECO:0000256" key="2">
    <source>
        <dbReference type="ARBA" id="ARBA00009759"/>
    </source>
</evidence>
<comment type="caution">
    <text evidence="7">The sequence shown here is derived from an EMBL/GenBank/DDBJ whole genome shotgun (WGS) entry which is preliminary data.</text>
</comment>
<proteinExistence type="inferred from homology"/>
<accession>A0A3M2KSI5</accession>
<evidence type="ECO:0000313" key="8">
    <source>
        <dbReference type="Proteomes" id="UP000279275"/>
    </source>
</evidence>
<dbReference type="Gene3D" id="3.40.190.80">
    <property type="match status" value="1"/>
</dbReference>
<dbReference type="GO" id="GO:0016791">
    <property type="term" value="F:phosphatase activity"/>
    <property type="evidence" value="ECO:0007669"/>
    <property type="project" value="UniProtKB-ARBA"/>
</dbReference>
<sequence length="278" mass="29463">MQAPRTTHHQAFAVRPEAKAAIIDAVTQASRALLGMWPGRPGAPRPVTTMKADNTAVSMADLASQAILLDGLRSVGHDEVVVTEEDVRTHTLSASTVWFVDPLDGTRQYLSGSRDFAVLVSGWSSGKPVYSVAGFPANGILAVADGTTVTHIGPEAGGRPTVHAVYCDPPGLRGALGSGTEYLVDCYESTRVLVEVARRYARGAVVEMCGHRAWDIAAPIHLITAAGGCVTDEQGRTVSLTTPQVQARYLVAATDASTHRALLDALSDPTDRKDPEQR</sequence>
<reference evidence="7 8" key="1">
    <citation type="submission" date="2018-10" db="EMBL/GenBank/DDBJ databases">
        <title>Isolation from cow dung.</title>
        <authorList>
            <person name="Ling L."/>
        </authorList>
    </citation>
    <scope>NUCLEOTIDE SEQUENCE [LARGE SCALE GENOMIC DNA]</scope>
    <source>
        <strain evidence="7 8">NEAU-LL90</strain>
    </source>
</reference>
<comment type="cofactor">
    <cofactor evidence="1 6">
        <name>Mg(2+)</name>
        <dbReference type="ChEBI" id="CHEBI:18420"/>
    </cofactor>
</comment>
<dbReference type="PROSITE" id="PS00629">
    <property type="entry name" value="IMP_1"/>
    <property type="match status" value="1"/>
</dbReference>
<evidence type="ECO:0000256" key="6">
    <source>
        <dbReference type="PIRSR" id="PIRSR600760-2"/>
    </source>
</evidence>